<dbReference type="RefSeq" id="XP_002768183.1">
    <property type="nucleotide sequence ID" value="XM_002768137.1"/>
</dbReference>
<dbReference type="EMBL" id="GG684654">
    <property type="protein sequence ID" value="EER00901.1"/>
    <property type="molecule type" value="Genomic_DNA"/>
</dbReference>
<feature type="domain" description="CPW-WPC" evidence="1">
    <location>
        <begin position="41"/>
        <end position="78"/>
    </location>
</feature>
<dbReference type="Proteomes" id="UP000007800">
    <property type="component" value="Unassembled WGS sequence"/>
</dbReference>
<evidence type="ECO:0000259" key="1">
    <source>
        <dbReference type="Pfam" id="PF09717"/>
    </source>
</evidence>
<evidence type="ECO:0000313" key="2">
    <source>
        <dbReference type="EMBL" id="EER00901.1"/>
    </source>
</evidence>
<dbReference type="GeneID" id="9044091"/>
<keyword evidence="3" id="KW-1185">Reference proteome</keyword>
<dbReference type="Pfam" id="PF09717">
    <property type="entry name" value="CPW_WPC"/>
    <property type="match status" value="1"/>
</dbReference>
<proteinExistence type="predicted"/>
<protein>
    <recommendedName>
        <fullName evidence="1">CPW-WPC domain-containing protein</fullName>
    </recommendedName>
</protein>
<organism evidence="3">
    <name type="scientific">Perkinsus marinus (strain ATCC 50983 / TXsc)</name>
    <dbReference type="NCBI Taxonomy" id="423536"/>
    <lineage>
        <taxon>Eukaryota</taxon>
        <taxon>Sar</taxon>
        <taxon>Alveolata</taxon>
        <taxon>Perkinsozoa</taxon>
        <taxon>Perkinsea</taxon>
        <taxon>Perkinsida</taxon>
        <taxon>Perkinsidae</taxon>
        <taxon>Perkinsus</taxon>
    </lineage>
</organism>
<dbReference type="AlphaFoldDB" id="C5LR16"/>
<gene>
    <name evidence="2" type="ORF">Pmar_PMAR002971</name>
</gene>
<reference evidence="2 3" key="1">
    <citation type="submission" date="2008-07" db="EMBL/GenBank/DDBJ databases">
        <authorList>
            <person name="El-Sayed N."/>
            <person name="Caler E."/>
            <person name="Inman J."/>
            <person name="Amedeo P."/>
            <person name="Hass B."/>
            <person name="Wortman J."/>
        </authorList>
    </citation>
    <scope>NUCLEOTIDE SEQUENCE [LARGE SCALE GENOMIC DNA]</scope>
    <source>
        <strain evidence="3">ATCC 50983 / TXsc</strain>
    </source>
</reference>
<dbReference type="InterPro" id="IPR006387">
    <property type="entry name" value="CPW_WPC_dom"/>
</dbReference>
<dbReference type="InParanoid" id="C5LR16"/>
<evidence type="ECO:0000313" key="3">
    <source>
        <dbReference type="Proteomes" id="UP000007800"/>
    </source>
</evidence>
<name>C5LR16_PERM5</name>
<accession>C5LR16</accession>
<sequence length="88" mass="9455">MAAEMFKQPGSPSAADLTKASYDEQLAAKDIERVGQVGPGCKEDFAAPCPKGWSLLSNDTIGPVCIPPSNYHGYCNKPQPWPTYPEAL</sequence>